<gene>
    <name evidence="1" type="ORF">LOK49_LG12G00364</name>
</gene>
<sequence length="192" mass="21316">MATAIYNSWPWSSLLSPIQPCSLFLFFVFFFFFIYFPLHATALSFIFTNINQTLVKGATSVSNSEIIPTNQTWKAGQAVYKDPLHLWDKASGTLTDIDTYFSFVMDSQGNSSFGDGLTFVLLPNNSTLMNADGATMGLPILSIFPPISTPFVTVEFDTFQNGQWDPLDITPTTHVGIDINSLTSNVTTIWLQ</sequence>
<evidence type="ECO:0000313" key="1">
    <source>
        <dbReference type="EMBL" id="KAI7990733.1"/>
    </source>
</evidence>
<proteinExistence type="predicted"/>
<accession>A0ACC0FPJ6</accession>
<protein>
    <submittedName>
        <fullName evidence="1">Uncharacterized protein</fullName>
    </submittedName>
</protein>
<name>A0ACC0FPJ6_9ERIC</name>
<evidence type="ECO:0000313" key="2">
    <source>
        <dbReference type="Proteomes" id="UP001060215"/>
    </source>
</evidence>
<dbReference type="EMBL" id="CM045770">
    <property type="protein sequence ID" value="KAI7990733.1"/>
    <property type="molecule type" value="Genomic_DNA"/>
</dbReference>
<reference evidence="1 2" key="1">
    <citation type="journal article" date="2022" name="Plant J.">
        <title>Chromosome-level genome of Camellia lanceoleosa provides a valuable resource for understanding genome evolution and self-incompatibility.</title>
        <authorList>
            <person name="Gong W."/>
            <person name="Xiao S."/>
            <person name="Wang L."/>
            <person name="Liao Z."/>
            <person name="Chang Y."/>
            <person name="Mo W."/>
            <person name="Hu G."/>
            <person name="Li W."/>
            <person name="Zhao G."/>
            <person name="Zhu H."/>
            <person name="Hu X."/>
            <person name="Ji K."/>
            <person name="Xiang X."/>
            <person name="Song Q."/>
            <person name="Yuan D."/>
            <person name="Jin S."/>
            <person name="Zhang L."/>
        </authorList>
    </citation>
    <scope>NUCLEOTIDE SEQUENCE [LARGE SCALE GENOMIC DNA]</scope>
    <source>
        <strain evidence="1">SQ_2022a</strain>
    </source>
</reference>
<dbReference type="Proteomes" id="UP001060215">
    <property type="component" value="Chromosome 13"/>
</dbReference>
<organism evidence="1 2">
    <name type="scientific">Camellia lanceoleosa</name>
    <dbReference type="NCBI Taxonomy" id="1840588"/>
    <lineage>
        <taxon>Eukaryota</taxon>
        <taxon>Viridiplantae</taxon>
        <taxon>Streptophyta</taxon>
        <taxon>Embryophyta</taxon>
        <taxon>Tracheophyta</taxon>
        <taxon>Spermatophyta</taxon>
        <taxon>Magnoliopsida</taxon>
        <taxon>eudicotyledons</taxon>
        <taxon>Gunneridae</taxon>
        <taxon>Pentapetalae</taxon>
        <taxon>asterids</taxon>
        <taxon>Ericales</taxon>
        <taxon>Theaceae</taxon>
        <taxon>Camellia</taxon>
    </lineage>
</organism>
<comment type="caution">
    <text evidence="1">The sequence shown here is derived from an EMBL/GenBank/DDBJ whole genome shotgun (WGS) entry which is preliminary data.</text>
</comment>
<keyword evidence="2" id="KW-1185">Reference proteome</keyword>